<accession>U9SP91</accession>
<name>U9SP91_RHIID</name>
<evidence type="ECO:0000313" key="2">
    <source>
        <dbReference type="EMBL" id="ERZ95832.1"/>
    </source>
</evidence>
<feature type="compositionally biased region" description="Acidic residues" evidence="1">
    <location>
        <begin position="80"/>
        <end position="92"/>
    </location>
</feature>
<feature type="compositionally biased region" description="Polar residues" evidence="1">
    <location>
        <begin position="318"/>
        <end position="327"/>
    </location>
</feature>
<gene>
    <name evidence="2" type="ORF">GLOINDRAFT_13232</name>
</gene>
<dbReference type="VEuPathDB" id="FungiDB:RhiirFUN_005438"/>
<protein>
    <submittedName>
        <fullName evidence="2">Uncharacterized protein</fullName>
    </submittedName>
</protein>
<organism evidence="2">
    <name type="scientific">Rhizophagus irregularis (strain DAOM 181602 / DAOM 197198 / MUCL 43194)</name>
    <name type="common">Arbuscular mycorrhizal fungus</name>
    <name type="synonym">Glomus intraradices</name>
    <dbReference type="NCBI Taxonomy" id="747089"/>
    <lineage>
        <taxon>Eukaryota</taxon>
        <taxon>Fungi</taxon>
        <taxon>Fungi incertae sedis</taxon>
        <taxon>Mucoromycota</taxon>
        <taxon>Glomeromycotina</taxon>
        <taxon>Glomeromycetes</taxon>
        <taxon>Glomerales</taxon>
        <taxon>Glomeraceae</taxon>
        <taxon>Rhizophagus</taxon>
    </lineage>
</organism>
<dbReference type="EMBL" id="KI300930">
    <property type="protein sequence ID" value="ERZ95832.1"/>
    <property type="molecule type" value="Genomic_DNA"/>
</dbReference>
<feature type="region of interest" description="Disordered" evidence="1">
    <location>
        <begin position="308"/>
        <end position="327"/>
    </location>
</feature>
<evidence type="ECO:0000256" key="1">
    <source>
        <dbReference type="SAM" id="MobiDB-lite"/>
    </source>
</evidence>
<dbReference type="VEuPathDB" id="FungiDB:RhiirFUN_005439"/>
<dbReference type="AlphaFoldDB" id="U9SP91"/>
<proteinExistence type="predicted"/>
<sequence length="416" mass="48402">MSERNPKRRKTTQTTLNFVPEFYTISIPKSQTTNIQKQKLTNNVQKSLFDFLPNISTKKKHSIKEINVSSDDNSNSNDENQFENSEDDESSDDSASSSDYELNDECQCGKEVKLDRKYRPKNLISHAKSSNCQIRKDMRCYFFLQMWKEYLLQCNEIYQNKWYLISKTCISMQSFKIFTSLAESMLLLILAYRKYYLTFSFFSWEHGTKAIEHVFGLARQIPSDDDIGDAIRIAYINVSSFMNLLGIKKINQESLRLVDSSSDLNENDNGEHNNLELIEDQNQIDNAASEIVRLSKLDENLKIFDTIRSNDDDESNSEGKNNQPTFINPTEKELEEEIFRNNNLPDVYQILSIRRSHDAYSRSDRIRGIRQQPGINLNIGSNDNVDRNTANHLITQLNSNDLNRQTVNNRTNRWLE</sequence>
<feature type="compositionally biased region" description="Low complexity" evidence="1">
    <location>
        <begin position="69"/>
        <end position="79"/>
    </location>
</feature>
<feature type="region of interest" description="Disordered" evidence="1">
    <location>
        <begin position="63"/>
        <end position="102"/>
    </location>
</feature>
<reference evidence="2" key="1">
    <citation type="submission" date="2013-07" db="EMBL/GenBank/DDBJ databases">
        <title>The genome of an arbuscular mycorrhizal fungus provides insights into the evolution of the oldest plant symbiosis.</title>
        <authorList>
            <consortium name="DOE Joint Genome Institute"/>
            <person name="Tisserant E."/>
            <person name="Malbreil M."/>
            <person name="Kuo A."/>
            <person name="Kohler A."/>
            <person name="Symeonidi A."/>
            <person name="Balestrini R."/>
            <person name="Charron P."/>
            <person name="Duensing N."/>
            <person name="Frei-dit-Frey N."/>
            <person name="Gianinazzi-Pearson V."/>
            <person name="Gilbert B."/>
            <person name="Handa Y."/>
            <person name="Hijri M."/>
            <person name="Kaul R."/>
            <person name="Kawaguchi M."/>
            <person name="Krajinski F."/>
            <person name="Lammers P."/>
            <person name="Lapierre D."/>
            <person name="Masclaux F.G."/>
            <person name="Murat C."/>
            <person name="Morin E."/>
            <person name="Ndikumana S."/>
            <person name="Pagni M."/>
            <person name="Petitpierre D."/>
            <person name="Requena N."/>
            <person name="Rosikiewicz P."/>
            <person name="Riley R."/>
            <person name="Saito K."/>
            <person name="San Clemente H."/>
            <person name="Shapiro H."/>
            <person name="van Tuinen D."/>
            <person name="Becard G."/>
            <person name="Bonfante P."/>
            <person name="Paszkowski U."/>
            <person name="Shachar-Hill Y."/>
            <person name="Young J.P."/>
            <person name="Sanders I.R."/>
            <person name="Henrissat B."/>
            <person name="Rensing S.A."/>
            <person name="Grigoriev I.V."/>
            <person name="Corradi N."/>
            <person name="Roux C."/>
            <person name="Martin F."/>
        </authorList>
    </citation>
    <scope>NUCLEOTIDE SEQUENCE</scope>
    <source>
        <strain evidence="2">DAOM 197198</strain>
    </source>
</reference>
<dbReference type="HOGENOM" id="CLU_660808_0_0_1"/>